<comment type="caution">
    <text evidence="1">The sequence shown here is derived from an EMBL/GenBank/DDBJ whole genome shotgun (WGS) entry which is preliminary data.</text>
</comment>
<protein>
    <submittedName>
        <fullName evidence="1">Uncharacterized protein</fullName>
    </submittedName>
</protein>
<name>A0A1U7JC05_9HYPH</name>
<evidence type="ECO:0000313" key="2">
    <source>
        <dbReference type="Proteomes" id="UP000185783"/>
    </source>
</evidence>
<keyword evidence="2" id="KW-1185">Reference proteome</keyword>
<gene>
    <name evidence="1" type="ORF">A3843_00715</name>
</gene>
<dbReference type="RefSeq" id="WP_028482117.1">
    <property type="nucleotide sequence ID" value="NZ_LVVZ01000051.1"/>
</dbReference>
<dbReference type="Proteomes" id="UP000185783">
    <property type="component" value="Unassembled WGS sequence"/>
</dbReference>
<dbReference type="AlphaFoldDB" id="A0A1U7JC05"/>
<evidence type="ECO:0000313" key="1">
    <source>
        <dbReference type="EMBL" id="OKL42247.1"/>
    </source>
</evidence>
<accession>A0A1U7JC05</accession>
<proteinExistence type="predicted"/>
<organism evidence="1 2">
    <name type="scientific">Pseudovibrio exalbescens</name>
    <dbReference type="NCBI Taxonomy" id="197461"/>
    <lineage>
        <taxon>Bacteria</taxon>
        <taxon>Pseudomonadati</taxon>
        <taxon>Pseudomonadota</taxon>
        <taxon>Alphaproteobacteria</taxon>
        <taxon>Hyphomicrobiales</taxon>
        <taxon>Stappiaceae</taxon>
        <taxon>Pseudovibrio</taxon>
    </lineage>
</organism>
<dbReference type="EMBL" id="LVVZ01000051">
    <property type="protein sequence ID" value="OKL42247.1"/>
    <property type="molecule type" value="Genomic_DNA"/>
</dbReference>
<sequence length="111" mass="12495">MSILEPLPGSCDLYMRWKQRYLLPYTVSNSHAAKQNSLRKRHAPALSALPQHDQKLKATPSRAMCHPILGKTGATGLVVIVINTDRFVLKMQRDVIIEVVFSTDLKPSREV</sequence>
<reference evidence="1 2" key="1">
    <citation type="submission" date="2016-03" db="EMBL/GenBank/DDBJ databases">
        <title>Genome sequence of Nesiotobacter sp. nov., a moderately halophilic alphaproteobacterium isolated from the Yellow Sea, China.</title>
        <authorList>
            <person name="Zhang G."/>
            <person name="Zhang R."/>
        </authorList>
    </citation>
    <scope>NUCLEOTIDE SEQUENCE [LARGE SCALE GENOMIC DNA]</scope>
    <source>
        <strain evidence="1 2">WB1-6</strain>
    </source>
</reference>